<comment type="caution">
    <text evidence="2">The sequence shown here is derived from an EMBL/GenBank/DDBJ whole genome shotgun (WGS) entry which is preliminary data.</text>
</comment>
<organism evidence="2 3">
    <name type="scientific">Ranatra chinensis</name>
    <dbReference type="NCBI Taxonomy" id="642074"/>
    <lineage>
        <taxon>Eukaryota</taxon>
        <taxon>Metazoa</taxon>
        <taxon>Ecdysozoa</taxon>
        <taxon>Arthropoda</taxon>
        <taxon>Hexapoda</taxon>
        <taxon>Insecta</taxon>
        <taxon>Pterygota</taxon>
        <taxon>Neoptera</taxon>
        <taxon>Paraneoptera</taxon>
        <taxon>Hemiptera</taxon>
        <taxon>Heteroptera</taxon>
        <taxon>Panheteroptera</taxon>
        <taxon>Nepomorpha</taxon>
        <taxon>Nepidae</taxon>
        <taxon>Ranatrinae</taxon>
        <taxon>Ranatra</taxon>
    </lineage>
</organism>
<keyword evidence="3" id="KW-1185">Reference proteome</keyword>
<dbReference type="Proteomes" id="UP001558652">
    <property type="component" value="Unassembled WGS sequence"/>
</dbReference>
<dbReference type="AlphaFoldDB" id="A0ABD0YFE0"/>
<feature type="region of interest" description="Disordered" evidence="1">
    <location>
        <begin position="1"/>
        <end position="31"/>
    </location>
</feature>
<evidence type="ECO:0000313" key="3">
    <source>
        <dbReference type="Proteomes" id="UP001558652"/>
    </source>
</evidence>
<accession>A0ABD0YFE0</accession>
<reference evidence="2 3" key="1">
    <citation type="submission" date="2024-07" db="EMBL/GenBank/DDBJ databases">
        <title>Chromosome-level genome assembly of the water stick insect Ranatra chinensis (Heteroptera: Nepidae).</title>
        <authorList>
            <person name="Liu X."/>
        </authorList>
    </citation>
    <scope>NUCLEOTIDE SEQUENCE [LARGE SCALE GENOMIC DNA]</scope>
    <source>
        <strain evidence="2">Cailab_2021Rc</strain>
        <tissue evidence="2">Muscle</tissue>
    </source>
</reference>
<evidence type="ECO:0000313" key="2">
    <source>
        <dbReference type="EMBL" id="KAL1129921.1"/>
    </source>
</evidence>
<gene>
    <name evidence="2" type="ORF">AAG570_012865</name>
</gene>
<proteinExistence type="predicted"/>
<dbReference type="EMBL" id="JBFDAA010000008">
    <property type="protein sequence ID" value="KAL1129921.1"/>
    <property type="molecule type" value="Genomic_DNA"/>
</dbReference>
<name>A0ABD0YFE0_9HEMI</name>
<evidence type="ECO:0000256" key="1">
    <source>
        <dbReference type="SAM" id="MobiDB-lite"/>
    </source>
</evidence>
<protein>
    <submittedName>
        <fullName evidence="2">Uncharacterized protein</fullName>
    </submittedName>
</protein>
<sequence>MPISLNLYGQTDSEQETKKKGMRPPDPPHSVVASLNVREQETTDNKIERCLCAVGRPEDVLVKAEQRGGEICQTPVAAGGRSPNGELCARLQTGLHLPPPAFLFPTERAIDLRLRGERRTPPSALPLFPFADLSRSGPPGTVRRFVCERPFSGPTRVDSVRVSSHVGSNFRESLHPAFAWTLSVVGTHNTLLSVKSADGVPTTDNVHADEGCRLSLKMLPTWEAKHWHPLSSQHGPLRKAPHFQLTLAEACVF</sequence>